<keyword evidence="3" id="KW-0560">Oxidoreductase</keyword>
<keyword evidence="4" id="KW-0408">Iron</keyword>
<accession>A0ABN8FY11</accession>
<dbReference type="PANTHER" id="PTHR43498">
    <property type="entry name" value="FERREDOXIN:COB-COM HETERODISULFIDE REDUCTASE SUBUNIT A"/>
    <property type="match status" value="1"/>
</dbReference>
<dbReference type="PROSITE" id="PS51257">
    <property type="entry name" value="PROKAR_LIPOPROTEIN"/>
    <property type="match status" value="1"/>
</dbReference>
<dbReference type="SUPFAM" id="SSF51905">
    <property type="entry name" value="FAD/NAD(P)-binding domain"/>
    <property type="match status" value="2"/>
</dbReference>
<evidence type="ECO:0000256" key="5">
    <source>
        <dbReference type="ARBA" id="ARBA00023014"/>
    </source>
</evidence>
<gene>
    <name evidence="6" type="primary">thi4</name>
    <name evidence="6" type="ORF">PAECIP111891_00325</name>
</gene>
<dbReference type="InterPro" id="IPR039650">
    <property type="entry name" value="HdrA-like"/>
</dbReference>
<keyword evidence="5" id="KW-0411">Iron-sulfur</keyword>
<dbReference type="EMBL" id="CAKMMW010000001">
    <property type="protein sequence ID" value="CAH1192489.1"/>
    <property type="molecule type" value="Genomic_DNA"/>
</dbReference>
<proteinExistence type="predicted"/>
<dbReference type="Proteomes" id="UP000838821">
    <property type="component" value="Unassembled WGS sequence"/>
</dbReference>
<evidence type="ECO:0000256" key="1">
    <source>
        <dbReference type="ARBA" id="ARBA00022485"/>
    </source>
</evidence>
<dbReference type="InterPro" id="IPR036188">
    <property type="entry name" value="FAD/NAD-bd_sf"/>
</dbReference>
<dbReference type="Gene3D" id="3.50.50.60">
    <property type="entry name" value="FAD/NAD(P)-binding domain"/>
    <property type="match status" value="2"/>
</dbReference>
<reference evidence="6" key="1">
    <citation type="submission" date="2022-01" db="EMBL/GenBank/DDBJ databases">
        <authorList>
            <person name="Criscuolo A."/>
        </authorList>
    </citation>
    <scope>NUCLEOTIDE SEQUENCE</scope>
    <source>
        <strain evidence="6">CIP111891</strain>
    </source>
</reference>
<comment type="caution">
    <text evidence="6">The sequence shown here is derived from an EMBL/GenBank/DDBJ whole genome shotgun (WGS) entry which is preliminary data.</text>
</comment>
<dbReference type="Pfam" id="PF12831">
    <property type="entry name" value="FAD_oxidored"/>
    <property type="match status" value="3"/>
</dbReference>
<evidence type="ECO:0000256" key="4">
    <source>
        <dbReference type="ARBA" id="ARBA00023004"/>
    </source>
</evidence>
<dbReference type="RefSeq" id="WP_236284163.1">
    <property type="nucleotide sequence ID" value="NZ_CAKMMW010000001.1"/>
</dbReference>
<name>A0ABN8FY11_9BACL</name>
<protein>
    <submittedName>
        <fullName evidence="6">Thiamine thiazole synthase</fullName>
        <ecNumber evidence="6">2.4.2.59</ecNumber>
    </submittedName>
</protein>
<keyword evidence="6" id="KW-0808">Transferase</keyword>
<evidence type="ECO:0000313" key="6">
    <source>
        <dbReference type="EMBL" id="CAH1192489.1"/>
    </source>
</evidence>
<keyword evidence="7" id="KW-1185">Reference proteome</keyword>
<evidence type="ECO:0000256" key="2">
    <source>
        <dbReference type="ARBA" id="ARBA00022723"/>
    </source>
</evidence>
<sequence length="1009" mass="111989">MEKKAQWEADIPELEGKDVVILGGSFAGIACAVELAKAGQQVMIIEPRTYLGRELTAPLRPWLDLSSSDIPHCPELIQFAIEQSWEESFVKSRTHLPLHPDRLKRALEDILIANGVALLYASLPVAIVTKETGKQSEGIVIANKTGSQFIRCNRIIDMTETSVVSQLSGESVDLFASGKTAAFARTLEFTGVAWAEEAEGELEVRVPQSLCLLGDKIRLIQGYRDKQHYYVEYWMELRSANQREAAGERELEARRRGMGLTAFLIQSVEAFRKATLCGSSFELYGPVAFDEGGVKVNPESLENLDPIQATKAGMQLAAYLLQTTYEQQTDLAYSRIRLKTEVPTMKNVDVLVIGGGSSGACASITAGGEGVRTMLVDMNPGLGGTGTFGGVDSYWFGRREGFAARIHDAVLKVQQSIEYKGHKWNIEAKMFALQQEAERNHVDLLMNAFTYAAVMKEKRICGVLVATRWGPAAIYADVVIDATGDGDVAAFAGAEFVYGSAKDHTVMWYSLAQYSKPDKIQNNFTSMVDVSDILDYTRAIMAGRRRGDPQLHDHGIYVATRESRHIVGDTVMQLSDQLLQRSWPDVINIHFSNHDVKGVSGADWINIGLIPPNLEIEIPYRLLLPKGIEGLLVAGKAISATHDALPAIRMQSDLENLGGVAALAAALAVRSGVIPRNIGIEELQDRLIREGILPETVKTRHLAPMKYTNAELRLLVDKIESDQPLYEYANMRMNEVYRETLPFVEICSLGQIIVPYLIEAMEHATGMREIRLAQALAMLGSKAAVPVLISRIMAELEGSELPRRTADMMYVQLPPDHGAMPDVVYLLYSLAQTKDSRAIAVWERIVELMKPSEEDFRDTWLGLFYYIDAVSQGAERLGDRNAIPVLEHLHRIPYLQGQVSTSIPQADYFLERRAMLELVIGRALARCGSRLGYEVLIQYVSDGRSLLAKQAFQHLRALGGQALDNDPESLHRWLDTVQPYQHTYPLQTQLDIETNSESILRTYKGSFSG</sequence>
<dbReference type="GO" id="GO:0016757">
    <property type="term" value="F:glycosyltransferase activity"/>
    <property type="evidence" value="ECO:0007669"/>
    <property type="project" value="UniProtKB-KW"/>
</dbReference>
<dbReference type="PANTHER" id="PTHR43498:SF1">
    <property type="entry name" value="COB--COM HETERODISULFIDE REDUCTASE IRON-SULFUR SUBUNIT A"/>
    <property type="match status" value="1"/>
</dbReference>
<evidence type="ECO:0000256" key="3">
    <source>
        <dbReference type="ARBA" id="ARBA00023002"/>
    </source>
</evidence>
<dbReference type="EC" id="2.4.2.59" evidence="6"/>
<keyword evidence="2" id="KW-0479">Metal-binding</keyword>
<organism evidence="6 7">
    <name type="scientific">Paenibacillus allorhizoplanae</name>
    <dbReference type="NCBI Taxonomy" id="2905648"/>
    <lineage>
        <taxon>Bacteria</taxon>
        <taxon>Bacillati</taxon>
        <taxon>Bacillota</taxon>
        <taxon>Bacilli</taxon>
        <taxon>Bacillales</taxon>
        <taxon>Paenibacillaceae</taxon>
        <taxon>Paenibacillus</taxon>
    </lineage>
</organism>
<keyword evidence="1" id="KW-0004">4Fe-4S</keyword>
<evidence type="ECO:0000313" key="7">
    <source>
        <dbReference type="Proteomes" id="UP000838821"/>
    </source>
</evidence>
<keyword evidence="6" id="KW-0328">Glycosyltransferase</keyword>